<keyword evidence="2" id="KW-1185">Reference proteome</keyword>
<name>A0A7J7IBI0_CAMSI</name>
<reference evidence="1 2" key="2">
    <citation type="submission" date="2020-07" db="EMBL/GenBank/DDBJ databases">
        <title>Genome assembly of wild tea tree DASZ reveals pedigree and selection history of tea varieties.</title>
        <authorList>
            <person name="Zhang W."/>
        </authorList>
    </citation>
    <scope>NUCLEOTIDE SEQUENCE [LARGE SCALE GENOMIC DNA]</scope>
    <source>
        <strain evidence="2">cv. G240</strain>
        <tissue evidence="1">Leaf</tissue>
    </source>
</reference>
<dbReference type="Proteomes" id="UP000593564">
    <property type="component" value="Unassembled WGS sequence"/>
</dbReference>
<organism evidence="1 2">
    <name type="scientific">Camellia sinensis</name>
    <name type="common">Tea plant</name>
    <name type="synonym">Thea sinensis</name>
    <dbReference type="NCBI Taxonomy" id="4442"/>
    <lineage>
        <taxon>Eukaryota</taxon>
        <taxon>Viridiplantae</taxon>
        <taxon>Streptophyta</taxon>
        <taxon>Embryophyta</taxon>
        <taxon>Tracheophyta</taxon>
        <taxon>Spermatophyta</taxon>
        <taxon>Magnoliopsida</taxon>
        <taxon>eudicotyledons</taxon>
        <taxon>Gunneridae</taxon>
        <taxon>Pentapetalae</taxon>
        <taxon>asterids</taxon>
        <taxon>Ericales</taxon>
        <taxon>Theaceae</taxon>
        <taxon>Camellia</taxon>
    </lineage>
</organism>
<sequence>MENQGGMPLSCYIDGRDLSWVPKSPLSRQLLMQLDPWISPYRFTCYQQLNGY</sequence>
<dbReference type="AlphaFoldDB" id="A0A7J7IBI0"/>
<evidence type="ECO:0000313" key="2">
    <source>
        <dbReference type="Proteomes" id="UP000593564"/>
    </source>
</evidence>
<proteinExistence type="predicted"/>
<protein>
    <submittedName>
        <fullName evidence="1">Uncharacterized protein</fullName>
    </submittedName>
</protein>
<reference evidence="2" key="1">
    <citation type="journal article" date="2020" name="Nat. Commun.">
        <title>Genome assembly of wild tea tree DASZ reveals pedigree and selection history of tea varieties.</title>
        <authorList>
            <person name="Zhang W."/>
            <person name="Zhang Y."/>
            <person name="Qiu H."/>
            <person name="Guo Y."/>
            <person name="Wan H."/>
            <person name="Zhang X."/>
            <person name="Scossa F."/>
            <person name="Alseekh S."/>
            <person name="Zhang Q."/>
            <person name="Wang P."/>
            <person name="Xu L."/>
            <person name="Schmidt M.H."/>
            <person name="Jia X."/>
            <person name="Li D."/>
            <person name="Zhu A."/>
            <person name="Guo F."/>
            <person name="Chen W."/>
            <person name="Ni D."/>
            <person name="Usadel B."/>
            <person name="Fernie A.R."/>
            <person name="Wen W."/>
        </authorList>
    </citation>
    <scope>NUCLEOTIDE SEQUENCE [LARGE SCALE GENOMIC DNA]</scope>
    <source>
        <strain evidence="2">cv. G240</strain>
    </source>
</reference>
<gene>
    <name evidence="1" type="ORF">HYC85_003115</name>
</gene>
<dbReference type="EMBL" id="JACBKZ010000001">
    <property type="protein sequence ID" value="KAF5961906.1"/>
    <property type="molecule type" value="Genomic_DNA"/>
</dbReference>
<evidence type="ECO:0000313" key="1">
    <source>
        <dbReference type="EMBL" id="KAF5961906.1"/>
    </source>
</evidence>
<accession>A0A7J7IBI0</accession>
<comment type="caution">
    <text evidence="1">The sequence shown here is derived from an EMBL/GenBank/DDBJ whole genome shotgun (WGS) entry which is preliminary data.</text>
</comment>